<accession>A0A0D3FA58</accession>
<comment type="similarity">
    <text evidence="1">Belongs to the caleosin family.</text>
</comment>
<organism evidence="3">
    <name type="scientific">Oryza barthii</name>
    <dbReference type="NCBI Taxonomy" id="65489"/>
    <lineage>
        <taxon>Eukaryota</taxon>
        <taxon>Viridiplantae</taxon>
        <taxon>Streptophyta</taxon>
        <taxon>Embryophyta</taxon>
        <taxon>Tracheophyta</taxon>
        <taxon>Spermatophyta</taxon>
        <taxon>Magnoliopsida</taxon>
        <taxon>Liliopsida</taxon>
        <taxon>Poales</taxon>
        <taxon>Poaceae</taxon>
        <taxon>BOP clade</taxon>
        <taxon>Oryzoideae</taxon>
        <taxon>Oryzeae</taxon>
        <taxon>Oryzinae</taxon>
        <taxon>Oryza</taxon>
    </lineage>
</organism>
<keyword evidence="4" id="KW-1185">Reference proteome</keyword>
<evidence type="ECO:0000256" key="1">
    <source>
        <dbReference type="ARBA" id="ARBA00006765"/>
    </source>
</evidence>
<dbReference type="GO" id="GO:0005509">
    <property type="term" value="F:calcium ion binding"/>
    <property type="evidence" value="ECO:0007669"/>
    <property type="project" value="InterPro"/>
</dbReference>
<evidence type="ECO:0000313" key="3">
    <source>
        <dbReference type="EnsemblPlants" id="OBART02G31550.1"/>
    </source>
</evidence>
<dbReference type="EnsemblPlants" id="OBART02G31550.1">
    <property type="protein sequence ID" value="OBART02G31550.1"/>
    <property type="gene ID" value="OBART02G31550"/>
</dbReference>
<dbReference type="HOGENOM" id="CLU_710550_0_0_1"/>
<reference evidence="3" key="2">
    <citation type="submission" date="2015-03" db="UniProtKB">
        <authorList>
            <consortium name="EnsemblPlants"/>
        </authorList>
    </citation>
    <scope>IDENTIFICATION</scope>
</reference>
<protein>
    <recommendedName>
        <fullName evidence="2">EF-hand domain-containing protein</fullName>
    </recommendedName>
</protein>
<dbReference type="PaxDb" id="65489-OBART02G31550.1"/>
<dbReference type="InterPro" id="IPR007736">
    <property type="entry name" value="Caleosin-related"/>
</dbReference>
<dbReference type="STRING" id="65489.A0A0D3FA58"/>
<dbReference type="GO" id="GO:0004497">
    <property type="term" value="F:monooxygenase activity"/>
    <property type="evidence" value="ECO:0007669"/>
    <property type="project" value="TreeGrafter"/>
</dbReference>
<feature type="domain" description="EF-hand" evidence="2">
    <location>
        <begin position="30"/>
        <end position="65"/>
    </location>
</feature>
<sequence length="348" mass="38147">MVVSGDGCGHGSRPVRLVVLLKGSPAAAVGAATELQKHVAFFDSNHDGIISFSETYEGFRALGFGVVTSRFSATVINGALGTKTRPENATASRFSIYIENIHKGVHGSDTGAFDSEGRFVNEKFDEIFTKHAKTVPDGLTAAELDEMLRANREPKDYKGWVGASTEWETTFKLGKDKDGFLRKDTVRTVYDGSFFSKVASKKKAEARRRRLSSLAGDNDMAAVAAVPLLLLSTACFWSQPAAVGGDAPATELQKHVAFFDSDHDGIITFGETFVSEKFNEIFTRHAKTVPDGLTSDELDEMLHAYADHTEHKDSSGWLQAATEWRATFEAAKDKDDILQSRLRRELLQ</sequence>
<evidence type="ECO:0000259" key="2">
    <source>
        <dbReference type="PROSITE" id="PS50222"/>
    </source>
</evidence>
<evidence type="ECO:0000313" key="4">
    <source>
        <dbReference type="Proteomes" id="UP000026960"/>
    </source>
</evidence>
<dbReference type="Pfam" id="PF05042">
    <property type="entry name" value="Caleosin"/>
    <property type="match status" value="2"/>
</dbReference>
<dbReference type="PANTHER" id="PTHR31495:SF19">
    <property type="entry name" value="OS02G0734500 PROTEIN"/>
    <property type="match status" value="1"/>
</dbReference>
<name>A0A0D3FA58_9ORYZ</name>
<proteinExistence type="inferred from homology"/>
<dbReference type="InterPro" id="IPR002048">
    <property type="entry name" value="EF_hand_dom"/>
</dbReference>
<dbReference type="AlphaFoldDB" id="A0A0D3FA58"/>
<dbReference type="Gramene" id="OBART02G31550.1">
    <property type="protein sequence ID" value="OBART02G31550.1"/>
    <property type="gene ID" value="OBART02G31550"/>
</dbReference>
<dbReference type="PANTHER" id="PTHR31495">
    <property type="entry name" value="PEROXYGENASE 3-RELATED"/>
    <property type="match status" value="1"/>
</dbReference>
<reference evidence="3" key="1">
    <citation type="journal article" date="2009" name="Rice">
        <title>De Novo Next Generation Sequencing of Plant Genomes.</title>
        <authorList>
            <person name="Rounsley S."/>
            <person name="Marri P.R."/>
            <person name="Yu Y."/>
            <person name="He R."/>
            <person name="Sisneros N."/>
            <person name="Goicoechea J.L."/>
            <person name="Lee S.J."/>
            <person name="Angelova A."/>
            <person name="Kudrna D."/>
            <person name="Luo M."/>
            <person name="Affourtit J."/>
            <person name="Desany B."/>
            <person name="Knight J."/>
            <person name="Niazi F."/>
            <person name="Egholm M."/>
            <person name="Wing R.A."/>
        </authorList>
    </citation>
    <scope>NUCLEOTIDE SEQUENCE [LARGE SCALE GENOMIC DNA]</scope>
    <source>
        <strain evidence="3">cv. IRGC 105608</strain>
    </source>
</reference>
<dbReference type="InterPro" id="IPR011992">
    <property type="entry name" value="EF-hand-dom_pair"/>
</dbReference>
<dbReference type="Gene3D" id="1.10.238.10">
    <property type="entry name" value="EF-hand"/>
    <property type="match status" value="1"/>
</dbReference>
<dbReference type="SUPFAM" id="SSF47473">
    <property type="entry name" value="EF-hand"/>
    <property type="match status" value="1"/>
</dbReference>
<dbReference type="eggNOG" id="ENOG502QTJ2">
    <property type="taxonomic scope" value="Eukaryota"/>
</dbReference>
<dbReference type="Proteomes" id="UP000026960">
    <property type="component" value="Chromosome 2"/>
</dbReference>
<dbReference type="PROSITE" id="PS50222">
    <property type="entry name" value="EF_HAND_2"/>
    <property type="match status" value="1"/>
</dbReference>